<gene>
    <name evidence="7" type="ORF">BS47DRAFT_1302585</name>
</gene>
<evidence type="ECO:0000256" key="4">
    <source>
        <dbReference type="SAM" id="Coils"/>
    </source>
</evidence>
<comment type="caution">
    <text evidence="7">The sequence shown here is derived from an EMBL/GenBank/DDBJ whole genome shotgun (WGS) entry which is preliminary data.</text>
</comment>
<dbReference type="Pfam" id="PF10375">
    <property type="entry name" value="GRAB"/>
    <property type="match status" value="1"/>
</dbReference>
<feature type="compositionally biased region" description="Basic and acidic residues" evidence="5">
    <location>
        <begin position="492"/>
        <end position="502"/>
    </location>
</feature>
<feature type="coiled-coil region" evidence="4">
    <location>
        <begin position="56"/>
        <end position="217"/>
    </location>
</feature>
<feature type="compositionally biased region" description="Low complexity" evidence="5">
    <location>
        <begin position="432"/>
        <end position="451"/>
    </location>
</feature>
<accession>A0A9P6DRQ3</accession>
<dbReference type="GO" id="GO:0006888">
    <property type="term" value="P:endoplasmic reticulum to Golgi vesicle-mediated transport"/>
    <property type="evidence" value="ECO:0007669"/>
    <property type="project" value="TreeGrafter"/>
</dbReference>
<dbReference type="InterPro" id="IPR019459">
    <property type="entry name" value="GRAB"/>
</dbReference>
<dbReference type="GO" id="GO:0005794">
    <property type="term" value="C:Golgi apparatus"/>
    <property type="evidence" value="ECO:0007669"/>
    <property type="project" value="UniProtKB-SubCell"/>
</dbReference>
<keyword evidence="2" id="KW-0333">Golgi apparatus</keyword>
<dbReference type="GO" id="GO:0031267">
    <property type="term" value="F:small GTPase binding"/>
    <property type="evidence" value="ECO:0007669"/>
    <property type="project" value="TreeGrafter"/>
</dbReference>
<proteinExistence type="predicted"/>
<dbReference type="InterPro" id="IPR000237">
    <property type="entry name" value="GRIP_dom"/>
</dbReference>
<dbReference type="PANTHER" id="PTHR18921:SF2">
    <property type="entry name" value="THYROID RECEPTOR-INTERACTING PROTEIN 11"/>
    <property type="match status" value="1"/>
</dbReference>
<evidence type="ECO:0000256" key="2">
    <source>
        <dbReference type="ARBA" id="ARBA00023034"/>
    </source>
</evidence>
<dbReference type="PROSITE" id="PS50913">
    <property type="entry name" value="GRIP"/>
    <property type="match status" value="1"/>
</dbReference>
<evidence type="ECO:0000313" key="8">
    <source>
        <dbReference type="Proteomes" id="UP000886523"/>
    </source>
</evidence>
<evidence type="ECO:0000313" key="7">
    <source>
        <dbReference type="EMBL" id="KAF9508658.1"/>
    </source>
</evidence>
<evidence type="ECO:0000256" key="3">
    <source>
        <dbReference type="ARBA" id="ARBA00023054"/>
    </source>
</evidence>
<dbReference type="Proteomes" id="UP000886523">
    <property type="component" value="Unassembled WGS sequence"/>
</dbReference>
<feature type="region of interest" description="Disordered" evidence="5">
    <location>
        <begin position="372"/>
        <end position="404"/>
    </location>
</feature>
<evidence type="ECO:0000259" key="6">
    <source>
        <dbReference type="PROSITE" id="PS50913"/>
    </source>
</evidence>
<feature type="compositionally biased region" description="Polar residues" evidence="5">
    <location>
        <begin position="476"/>
        <end position="488"/>
    </location>
</feature>
<keyword evidence="8" id="KW-1185">Reference proteome</keyword>
<keyword evidence="3 4" id="KW-0175">Coiled coil</keyword>
<organism evidence="7 8">
    <name type="scientific">Hydnum rufescens UP504</name>
    <dbReference type="NCBI Taxonomy" id="1448309"/>
    <lineage>
        <taxon>Eukaryota</taxon>
        <taxon>Fungi</taxon>
        <taxon>Dikarya</taxon>
        <taxon>Basidiomycota</taxon>
        <taxon>Agaricomycotina</taxon>
        <taxon>Agaricomycetes</taxon>
        <taxon>Cantharellales</taxon>
        <taxon>Hydnaceae</taxon>
        <taxon>Hydnum</taxon>
    </lineage>
</organism>
<dbReference type="AlphaFoldDB" id="A0A9P6DRQ3"/>
<feature type="domain" description="GRIP" evidence="6">
    <location>
        <begin position="324"/>
        <end position="375"/>
    </location>
</feature>
<evidence type="ECO:0000256" key="5">
    <source>
        <dbReference type="SAM" id="MobiDB-lite"/>
    </source>
</evidence>
<name>A0A9P6DRQ3_9AGAM</name>
<dbReference type="GO" id="GO:0007030">
    <property type="term" value="P:Golgi organization"/>
    <property type="evidence" value="ECO:0007669"/>
    <property type="project" value="TreeGrafter"/>
</dbReference>
<comment type="subcellular location">
    <subcellularLocation>
        <location evidence="1">Golgi apparatus</location>
    </subcellularLocation>
</comment>
<dbReference type="OrthoDB" id="425925at2759"/>
<dbReference type="PANTHER" id="PTHR18921">
    <property type="entry name" value="MYOSIN HEAVY CHAIN - RELATED"/>
    <property type="match status" value="1"/>
</dbReference>
<dbReference type="EMBL" id="MU129054">
    <property type="protein sequence ID" value="KAF9508658.1"/>
    <property type="molecule type" value="Genomic_DNA"/>
</dbReference>
<reference evidence="7" key="1">
    <citation type="journal article" date="2020" name="Nat. Commun.">
        <title>Large-scale genome sequencing of mycorrhizal fungi provides insights into the early evolution of symbiotic traits.</title>
        <authorList>
            <person name="Miyauchi S."/>
            <person name="Kiss E."/>
            <person name="Kuo A."/>
            <person name="Drula E."/>
            <person name="Kohler A."/>
            <person name="Sanchez-Garcia M."/>
            <person name="Morin E."/>
            <person name="Andreopoulos B."/>
            <person name="Barry K.W."/>
            <person name="Bonito G."/>
            <person name="Buee M."/>
            <person name="Carver A."/>
            <person name="Chen C."/>
            <person name="Cichocki N."/>
            <person name="Clum A."/>
            <person name="Culley D."/>
            <person name="Crous P.W."/>
            <person name="Fauchery L."/>
            <person name="Girlanda M."/>
            <person name="Hayes R.D."/>
            <person name="Keri Z."/>
            <person name="LaButti K."/>
            <person name="Lipzen A."/>
            <person name="Lombard V."/>
            <person name="Magnuson J."/>
            <person name="Maillard F."/>
            <person name="Murat C."/>
            <person name="Nolan M."/>
            <person name="Ohm R.A."/>
            <person name="Pangilinan J."/>
            <person name="Pereira M.F."/>
            <person name="Perotto S."/>
            <person name="Peter M."/>
            <person name="Pfister S."/>
            <person name="Riley R."/>
            <person name="Sitrit Y."/>
            <person name="Stielow J.B."/>
            <person name="Szollosi G."/>
            <person name="Zifcakova L."/>
            <person name="Stursova M."/>
            <person name="Spatafora J.W."/>
            <person name="Tedersoo L."/>
            <person name="Vaario L.M."/>
            <person name="Yamada A."/>
            <person name="Yan M."/>
            <person name="Wang P."/>
            <person name="Xu J."/>
            <person name="Bruns T."/>
            <person name="Baldrian P."/>
            <person name="Vilgalys R."/>
            <person name="Dunand C."/>
            <person name="Henrissat B."/>
            <person name="Grigoriev I.V."/>
            <person name="Hibbett D."/>
            <person name="Nagy L.G."/>
            <person name="Martin F.M."/>
        </authorList>
    </citation>
    <scope>NUCLEOTIDE SEQUENCE</scope>
    <source>
        <strain evidence="7">UP504</strain>
    </source>
</reference>
<feature type="region of interest" description="Disordered" evidence="5">
    <location>
        <begin position="425"/>
        <end position="502"/>
    </location>
</feature>
<sequence>MADQSSPAVDAANETLAGLRLSIDSNGNGLPSLLSSPSVPQVNGIKSSGHNESGQIALLQEELERTRAEKGALDAQYHILLEKVTAMRTTLGNKLRQDAEELDRREQLIQSLTARTDDLQITVDTLNAELIASNDEVERVSRELDAIRSRALEDNAYESSLREREAAEFERVRREKDEWERVAMEERVRSEEYRAQAESLQRDLEVESAERKSQAQEVLKERQTAANLQSVLEDFQSVKELEIRQAVSDVETQLRSATALLAEFKHRAYMAEDKLSSSSANAQLVSKLEKEVKEKSLLIGKLRHETVIINEHLTEALRRLRTSSSDSTVDRRLITNMLLQFLTTSRGDGKRFEMLSIFSSILSWDDSERERAGLQRAGTGTNAPPSLGGRRVSSGSKIPDLDKADEPESFSKMWVEFLLKESATASAPVPSPNITNSTSSPTTPTSLSHSNLGERRTSLNPPRSLRVPSPNDAAAGSSNLPSLASPTLATAPRRDPSEPGIH</sequence>
<protein>
    <recommendedName>
        <fullName evidence="6">GRIP domain-containing protein</fullName>
    </recommendedName>
</protein>
<evidence type="ECO:0000256" key="1">
    <source>
        <dbReference type="ARBA" id="ARBA00004555"/>
    </source>
</evidence>